<evidence type="ECO:0000313" key="1">
    <source>
        <dbReference type="EMBL" id="MBP3953134.1"/>
    </source>
</evidence>
<comment type="caution">
    <text evidence="1">The sequence shown here is derived from an EMBL/GenBank/DDBJ whole genome shotgun (WGS) entry which is preliminary data.</text>
</comment>
<dbReference type="AlphaFoldDB" id="A0A940WUR9"/>
<accession>A0A940WUR9</accession>
<sequence length="151" mass="17147">MEQIKIGAWTIAIDVGKTTSFYDECHLITEDCKCDYCANYVLACEKLPQSVKDLFHSLGIDPRKEGEVSHYLENKDGTHLYHVFYHIVGTIIEGPELWAPTTEESETSSPNCVEQNGIDIGFSEDLDLVPEEFPTPTIQFEIQMNVPWIFS</sequence>
<organism evidence="1 2">
    <name type="scientific">Halalkalibacter suaedae</name>
    <dbReference type="NCBI Taxonomy" id="2822140"/>
    <lineage>
        <taxon>Bacteria</taxon>
        <taxon>Bacillati</taxon>
        <taxon>Bacillota</taxon>
        <taxon>Bacilli</taxon>
        <taxon>Bacillales</taxon>
        <taxon>Bacillaceae</taxon>
        <taxon>Halalkalibacter</taxon>
    </lineage>
</organism>
<reference evidence="1" key="1">
    <citation type="submission" date="2021-03" db="EMBL/GenBank/DDBJ databases">
        <title>Bacillus suaedae sp. nov., isolated from Suaeda aralocaspica.</title>
        <authorList>
            <person name="Lei R.F.R."/>
        </authorList>
    </citation>
    <scope>NUCLEOTIDE SEQUENCE</scope>
    <source>
        <strain evidence="1">YZJH907-2</strain>
    </source>
</reference>
<dbReference type="EMBL" id="JAGKSQ010000010">
    <property type="protein sequence ID" value="MBP3953134.1"/>
    <property type="molecule type" value="Genomic_DNA"/>
</dbReference>
<protein>
    <submittedName>
        <fullName evidence="1">Uncharacterized protein</fullName>
    </submittedName>
</protein>
<keyword evidence="2" id="KW-1185">Reference proteome</keyword>
<dbReference type="RefSeq" id="WP_210598990.1">
    <property type="nucleotide sequence ID" value="NZ_JAGKSQ010000010.1"/>
</dbReference>
<gene>
    <name evidence="1" type="ORF">J7W16_18585</name>
</gene>
<evidence type="ECO:0000313" key="2">
    <source>
        <dbReference type="Proteomes" id="UP000678228"/>
    </source>
</evidence>
<dbReference type="Proteomes" id="UP000678228">
    <property type="component" value="Unassembled WGS sequence"/>
</dbReference>
<proteinExistence type="predicted"/>
<name>A0A940WUR9_9BACI</name>